<dbReference type="AlphaFoldDB" id="A0AAD8MGB5"/>
<evidence type="ECO:0000256" key="7">
    <source>
        <dbReference type="PROSITE-ProRule" id="PRU00023"/>
    </source>
</evidence>
<evidence type="ECO:0000256" key="8">
    <source>
        <dbReference type="SAM" id="Phobius"/>
    </source>
</evidence>
<keyword evidence="11" id="KW-1185">Reference proteome</keyword>
<name>A0AAD8MGB5_9APIA</name>
<keyword evidence="2 8" id="KW-0812">Transmembrane</keyword>
<evidence type="ECO:0000256" key="4">
    <source>
        <dbReference type="ARBA" id="ARBA00022989"/>
    </source>
</evidence>
<dbReference type="PROSITE" id="PS50297">
    <property type="entry name" value="ANK_REP_REGION"/>
    <property type="match status" value="1"/>
</dbReference>
<sequence>MTDEERVALVKQRLEERVLVNDEGNTALHEALLNDHKDIAEYLIKGNVEAAYYVNNQGKSPLYMAVAAGNTENIAMLQKITEKEPMLILLKDDKGLDPLEFASSIGFLEGVNFLQNGLKNPIQLRIEDIKKSEYWEGRHKRLKQLQDAEKVEISEEAPTHAGFTMPGGYSNSEPDEGMATLLNKLAFQVFVICDTIALYSAIMVAVTLIWAQLGDLTLVLNALKVAIPLLGISLTLMSLAISVTMKLHQLYLLA</sequence>
<feature type="repeat" description="ANK" evidence="7">
    <location>
        <begin position="23"/>
        <end position="55"/>
    </location>
</feature>
<evidence type="ECO:0000256" key="1">
    <source>
        <dbReference type="ARBA" id="ARBA00004141"/>
    </source>
</evidence>
<dbReference type="SUPFAM" id="SSF48403">
    <property type="entry name" value="Ankyrin repeat"/>
    <property type="match status" value="1"/>
</dbReference>
<dbReference type="Pfam" id="PF13962">
    <property type="entry name" value="PGG"/>
    <property type="match status" value="1"/>
</dbReference>
<keyword evidence="5 7" id="KW-0040">ANK repeat</keyword>
<dbReference type="PROSITE" id="PS50088">
    <property type="entry name" value="ANK_REPEAT"/>
    <property type="match status" value="1"/>
</dbReference>
<gene>
    <name evidence="10" type="ORF">POM88_037871</name>
</gene>
<dbReference type="SMART" id="SM00248">
    <property type="entry name" value="ANK"/>
    <property type="match status" value="3"/>
</dbReference>
<dbReference type="InterPro" id="IPR036770">
    <property type="entry name" value="Ankyrin_rpt-contain_sf"/>
</dbReference>
<organism evidence="10 11">
    <name type="scientific">Heracleum sosnowskyi</name>
    <dbReference type="NCBI Taxonomy" id="360622"/>
    <lineage>
        <taxon>Eukaryota</taxon>
        <taxon>Viridiplantae</taxon>
        <taxon>Streptophyta</taxon>
        <taxon>Embryophyta</taxon>
        <taxon>Tracheophyta</taxon>
        <taxon>Spermatophyta</taxon>
        <taxon>Magnoliopsida</taxon>
        <taxon>eudicotyledons</taxon>
        <taxon>Gunneridae</taxon>
        <taxon>Pentapetalae</taxon>
        <taxon>asterids</taxon>
        <taxon>campanulids</taxon>
        <taxon>Apiales</taxon>
        <taxon>Apiaceae</taxon>
        <taxon>Apioideae</taxon>
        <taxon>apioid superclade</taxon>
        <taxon>Tordylieae</taxon>
        <taxon>Tordyliinae</taxon>
        <taxon>Heracleum</taxon>
    </lineage>
</organism>
<dbReference type="Gene3D" id="1.25.40.20">
    <property type="entry name" value="Ankyrin repeat-containing domain"/>
    <property type="match status" value="1"/>
</dbReference>
<evidence type="ECO:0000256" key="2">
    <source>
        <dbReference type="ARBA" id="ARBA00022692"/>
    </source>
</evidence>
<feature type="transmembrane region" description="Helical" evidence="8">
    <location>
        <begin position="185"/>
        <end position="213"/>
    </location>
</feature>
<evidence type="ECO:0000313" key="10">
    <source>
        <dbReference type="EMBL" id="KAK1371779.1"/>
    </source>
</evidence>
<evidence type="ECO:0000256" key="5">
    <source>
        <dbReference type="ARBA" id="ARBA00023043"/>
    </source>
</evidence>
<dbReference type="Proteomes" id="UP001237642">
    <property type="component" value="Unassembled WGS sequence"/>
</dbReference>
<feature type="transmembrane region" description="Helical" evidence="8">
    <location>
        <begin position="225"/>
        <end position="245"/>
    </location>
</feature>
<proteinExistence type="predicted"/>
<evidence type="ECO:0000256" key="3">
    <source>
        <dbReference type="ARBA" id="ARBA00022737"/>
    </source>
</evidence>
<comment type="subcellular location">
    <subcellularLocation>
        <location evidence="1">Membrane</location>
        <topology evidence="1">Multi-pass membrane protein</topology>
    </subcellularLocation>
</comment>
<reference evidence="10" key="2">
    <citation type="submission" date="2023-05" db="EMBL/GenBank/DDBJ databases">
        <authorList>
            <person name="Schelkunov M.I."/>
        </authorList>
    </citation>
    <scope>NUCLEOTIDE SEQUENCE</scope>
    <source>
        <strain evidence="10">Hsosn_3</strain>
        <tissue evidence="10">Leaf</tissue>
    </source>
</reference>
<keyword evidence="4 8" id="KW-1133">Transmembrane helix</keyword>
<dbReference type="InterPro" id="IPR026961">
    <property type="entry name" value="PGG_dom"/>
</dbReference>
<dbReference type="GO" id="GO:0005886">
    <property type="term" value="C:plasma membrane"/>
    <property type="evidence" value="ECO:0007669"/>
    <property type="project" value="TreeGrafter"/>
</dbReference>
<dbReference type="EMBL" id="JAUIZM010000008">
    <property type="protein sequence ID" value="KAK1371779.1"/>
    <property type="molecule type" value="Genomic_DNA"/>
</dbReference>
<keyword evidence="3" id="KW-0677">Repeat</keyword>
<dbReference type="PANTHER" id="PTHR24186">
    <property type="entry name" value="PROTEIN PHOSPHATASE 1 REGULATORY SUBUNIT"/>
    <property type="match status" value="1"/>
</dbReference>
<evidence type="ECO:0000256" key="6">
    <source>
        <dbReference type="ARBA" id="ARBA00023136"/>
    </source>
</evidence>
<reference evidence="10" key="1">
    <citation type="submission" date="2023-02" db="EMBL/GenBank/DDBJ databases">
        <title>Genome of toxic invasive species Heracleum sosnowskyi carries increased number of genes despite the absence of recent whole-genome duplications.</title>
        <authorList>
            <person name="Schelkunov M."/>
            <person name="Shtratnikova V."/>
            <person name="Makarenko M."/>
            <person name="Klepikova A."/>
            <person name="Omelchenko D."/>
            <person name="Novikova G."/>
            <person name="Obukhova E."/>
            <person name="Bogdanov V."/>
            <person name="Penin A."/>
            <person name="Logacheva M."/>
        </authorList>
    </citation>
    <scope>NUCLEOTIDE SEQUENCE</scope>
    <source>
        <strain evidence="10">Hsosn_3</strain>
        <tissue evidence="10">Leaf</tissue>
    </source>
</reference>
<dbReference type="PANTHER" id="PTHR24186:SF46">
    <property type="entry name" value="PROTEIN ACCELERATED CELL DEATH 6-LIKE"/>
    <property type="match status" value="1"/>
</dbReference>
<comment type="caution">
    <text evidence="10">The sequence shown here is derived from an EMBL/GenBank/DDBJ whole genome shotgun (WGS) entry which is preliminary data.</text>
</comment>
<feature type="domain" description="PGG" evidence="9">
    <location>
        <begin position="161"/>
        <end position="241"/>
    </location>
</feature>
<dbReference type="InterPro" id="IPR002110">
    <property type="entry name" value="Ankyrin_rpt"/>
</dbReference>
<keyword evidence="6 8" id="KW-0472">Membrane</keyword>
<accession>A0AAD8MGB5</accession>
<protein>
    <recommendedName>
        <fullName evidence="9">PGG domain-containing protein</fullName>
    </recommendedName>
</protein>
<evidence type="ECO:0000313" key="11">
    <source>
        <dbReference type="Proteomes" id="UP001237642"/>
    </source>
</evidence>
<evidence type="ECO:0000259" key="9">
    <source>
        <dbReference type="Pfam" id="PF13962"/>
    </source>
</evidence>
<dbReference type="Pfam" id="PF12796">
    <property type="entry name" value="Ank_2"/>
    <property type="match status" value="1"/>
</dbReference>